<dbReference type="KEGG" id="gtr:GLOTRDRAFT_127217"/>
<name>S7QA75_GLOTA</name>
<gene>
    <name evidence="3" type="ORF">GLOTRDRAFT_127217</name>
</gene>
<dbReference type="InterPro" id="IPR040976">
    <property type="entry name" value="Pkinase_fungal"/>
</dbReference>
<feature type="compositionally biased region" description="Polar residues" evidence="1">
    <location>
        <begin position="661"/>
        <end position="672"/>
    </location>
</feature>
<dbReference type="SUPFAM" id="SSF56112">
    <property type="entry name" value="Protein kinase-like (PK-like)"/>
    <property type="match status" value="1"/>
</dbReference>
<dbReference type="GeneID" id="19301510"/>
<dbReference type="HOGENOM" id="CLU_014053_0_0_1"/>
<dbReference type="EMBL" id="KB469299">
    <property type="protein sequence ID" value="EPQ56816.1"/>
    <property type="molecule type" value="Genomic_DNA"/>
</dbReference>
<keyword evidence="4" id="KW-1185">Reference proteome</keyword>
<dbReference type="PANTHER" id="PTHR38248:SF2">
    <property type="entry name" value="FUNK1 11"/>
    <property type="match status" value="1"/>
</dbReference>
<evidence type="ECO:0000259" key="2">
    <source>
        <dbReference type="Pfam" id="PF17667"/>
    </source>
</evidence>
<dbReference type="RefSeq" id="XP_007864022.1">
    <property type="nucleotide sequence ID" value="XM_007865831.1"/>
</dbReference>
<dbReference type="AlphaFoldDB" id="S7QA75"/>
<evidence type="ECO:0000313" key="4">
    <source>
        <dbReference type="Proteomes" id="UP000030669"/>
    </source>
</evidence>
<dbReference type="OMA" id="HELMWRI"/>
<dbReference type="PROSITE" id="PS00109">
    <property type="entry name" value="PROTEIN_KINASE_TYR"/>
    <property type="match status" value="1"/>
</dbReference>
<feature type="compositionally biased region" description="Polar residues" evidence="1">
    <location>
        <begin position="608"/>
        <end position="622"/>
    </location>
</feature>
<reference evidence="3 4" key="1">
    <citation type="journal article" date="2012" name="Science">
        <title>The Paleozoic origin of enzymatic lignin decomposition reconstructed from 31 fungal genomes.</title>
        <authorList>
            <person name="Floudas D."/>
            <person name="Binder M."/>
            <person name="Riley R."/>
            <person name="Barry K."/>
            <person name="Blanchette R.A."/>
            <person name="Henrissat B."/>
            <person name="Martinez A.T."/>
            <person name="Otillar R."/>
            <person name="Spatafora J.W."/>
            <person name="Yadav J.S."/>
            <person name="Aerts A."/>
            <person name="Benoit I."/>
            <person name="Boyd A."/>
            <person name="Carlson A."/>
            <person name="Copeland A."/>
            <person name="Coutinho P.M."/>
            <person name="de Vries R.P."/>
            <person name="Ferreira P."/>
            <person name="Findley K."/>
            <person name="Foster B."/>
            <person name="Gaskell J."/>
            <person name="Glotzer D."/>
            <person name="Gorecki P."/>
            <person name="Heitman J."/>
            <person name="Hesse C."/>
            <person name="Hori C."/>
            <person name="Igarashi K."/>
            <person name="Jurgens J.A."/>
            <person name="Kallen N."/>
            <person name="Kersten P."/>
            <person name="Kohler A."/>
            <person name="Kuees U."/>
            <person name="Kumar T.K.A."/>
            <person name="Kuo A."/>
            <person name="LaButti K."/>
            <person name="Larrondo L.F."/>
            <person name="Lindquist E."/>
            <person name="Ling A."/>
            <person name="Lombard V."/>
            <person name="Lucas S."/>
            <person name="Lundell T."/>
            <person name="Martin R."/>
            <person name="McLaughlin D.J."/>
            <person name="Morgenstern I."/>
            <person name="Morin E."/>
            <person name="Murat C."/>
            <person name="Nagy L.G."/>
            <person name="Nolan M."/>
            <person name="Ohm R.A."/>
            <person name="Patyshakuliyeva A."/>
            <person name="Rokas A."/>
            <person name="Ruiz-Duenas F.J."/>
            <person name="Sabat G."/>
            <person name="Salamov A."/>
            <person name="Samejima M."/>
            <person name="Schmutz J."/>
            <person name="Slot J.C."/>
            <person name="St John F."/>
            <person name="Stenlid J."/>
            <person name="Sun H."/>
            <person name="Sun S."/>
            <person name="Syed K."/>
            <person name="Tsang A."/>
            <person name="Wiebenga A."/>
            <person name="Young D."/>
            <person name="Pisabarro A."/>
            <person name="Eastwood D.C."/>
            <person name="Martin F."/>
            <person name="Cullen D."/>
            <person name="Grigoriev I.V."/>
            <person name="Hibbett D.S."/>
        </authorList>
    </citation>
    <scope>NUCLEOTIDE SEQUENCE [LARGE SCALE GENOMIC DNA]</scope>
    <source>
        <strain evidence="3 4">ATCC 11539</strain>
    </source>
</reference>
<dbReference type="Pfam" id="PF17667">
    <property type="entry name" value="Pkinase_fungal"/>
    <property type="match status" value="1"/>
</dbReference>
<dbReference type="Proteomes" id="UP000030669">
    <property type="component" value="Unassembled WGS sequence"/>
</dbReference>
<feature type="domain" description="Fungal-type protein kinase" evidence="2">
    <location>
        <begin position="125"/>
        <end position="505"/>
    </location>
</feature>
<feature type="region of interest" description="Disordered" evidence="1">
    <location>
        <begin position="37"/>
        <end position="59"/>
    </location>
</feature>
<dbReference type="OrthoDB" id="2739948at2759"/>
<accession>S7QA75</accession>
<dbReference type="InterPro" id="IPR011009">
    <property type="entry name" value="Kinase-like_dom_sf"/>
</dbReference>
<dbReference type="GO" id="GO:0004672">
    <property type="term" value="F:protein kinase activity"/>
    <property type="evidence" value="ECO:0007669"/>
    <property type="project" value="InterPro"/>
</dbReference>
<evidence type="ECO:0000256" key="1">
    <source>
        <dbReference type="SAM" id="MobiDB-lite"/>
    </source>
</evidence>
<dbReference type="Gene3D" id="1.10.510.10">
    <property type="entry name" value="Transferase(Phosphotransferase) domain 1"/>
    <property type="match status" value="1"/>
</dbReference>
<protein>
    <recommendedName>
        <fullName evidence="2">Fungal-type protein kinase domain-containing protein</fullName>
    </recommendedName>
</protein>
<feature type="region of interest" description="Disordered" evidence="1">
    <location>
        <begin position="601"/>
        <end position="622"/>
    </location>
</feature>
<organism evidence="3 4">
    <name type="scientific">Gloeophyllum trabeum (strain ATCC 11539 / FP-39264 / Madison 617)</name>
    <name type="common">Brown rot fungus</name>
    <dbReference type="NCBI Taxonomy" id="670483"/>
    <lineage>
        <taxon>Eukaryota</taxon>
        <taxon>Fungi</taxon>
        <taxon>Dikarya</taxon>
        <taxon>Basidiomycota</taxon>
        <taxon>Agaricomycotina</taxon>
        <taxon>Agaricomycetes</taxon>
        <taxon>Gloeophyllales</taxon>
        <taxon>Gloeophyllaceae</taxon>
        <taxon>Gloeophyllum</taxon>
    </lineage>
</organism>
<dbReference type="PANTHER" id="PTHR38248">
    <property type="entry name" value="FUNK1 6"/>
    <property type="match status" value="1"/>
</dbReference>
<feature type="region of interest" description="Disordered" evidence="1">
    <location>
        <begin position="642"/>
        <end position="672"/>
    </location>
</feature>
<sequence>MDVFLQLCFPSIDREEVFATFTETRLKELLHLLNPVEPGDKESTREWSANNEHPTLNGDPTFPRLAAYNALLEVGKPRNRACTPAPEVWVDYENSEAEQWTHALGIIEVKPEKDKDPGFNNAVSKHHKYEQVQAWNEIQQYGSVAFRAVPRCYMLGIGFYDDVARFYRWDRSAVIFSESFHYKSDVKPLVQFLHALGTFGNKTMGADSSITTGVPDNFPLTLLRRIYHKAIEDGVVKYDSKCTESNLPSRSSHMAVPASPSFEGPENCVTLGGPLFSSRSLLGRGTTAWLALSATAAESTSSVGKEIRQCFVVKDSWREEGRLPEHKIYERIHQKGHIFGVARCRGGFDIDSVVHEEEKRNHTTFTQRIRLFLPEAKFSARIHYRCVLDSIGIPLSRFPSTRQLVKAVRDAVKGLCDMAKAGILHRDISASNIMISASRKEEHEAWGFLIDPEYAYFLYDEQYRSDLLRITGTIQFISLGLQNKSHGVEHRSWHDLESVYWVVLHTLVCHANTNITPERVHRIFDDEEGLGKHGWISAGLWNTVEVTDHPPLTQCLRELGRLVHSHHQPAQDKNLLTHELVLKALEDALRAEDWPKADPAALEFEPCNNPTKPRNLDTSEMVSSDMRCEKAIRVLDVIASESKQSVSRKRKAGDDIEVQVEAQSTGSKRSRV</sequence>
<dbReference type="eggNOG" id="ENOG502SXF9">
    <property type="taxonomic scope" value="Eukaryota"/>
</dbReference>
<dbReference type="InterPro" id="IPR008266">
    <property type="entry name" value="Tyr_kinase_AS"/>
</dbReference>
<proteinExistence type="predicted"/>
<evidence type="ECO:0000313" key="3">
    <source>
        <dbReference type="EMBL" id="EPQ56816.1"/>
    </source>
</evidence>